<comment type="caution">
    <text evidence="2">The sequence shown here is derived from an EMBL/GenBank/DDBJ whole genome shotgun (WGS) entry which is preliminary data.</text>
</comment>
<sequence length="78" mass="8676">MARTRYVRGPSPASQDTEAQQKRNAWMAAVRVRKAVQARIVEAFRRQLEGAGPGPSDEDLLMFARLAVAEQRLVPRAA</sequence>
<evidence type="ECO:0000313" key="2">
    <source>
        <dbReference type="EMBL" id="GAA4357714.1"/>
    </source>
</evidence>
<reference evidence="3" key="1">
    <citation type="journal article" date="2019" name="Int. J. Syst. Evol. Microbiol.">
        <title>The Global Catalogue of Microorganisms (GCM) 10K type strain sequencing project: providing services to taxonomists for standard genome sequencing and annotation.</title>
        <authorList>
            <consortium name="The Broad Institute Genomics Platform"/>
            <consortium name="The Broad Institute Genome Sequencing Center for Infectious Disease"/>
            <person name="Wu L."/>
            <person name="Ma J."/>
        </authorList>
    </citation>
    <scope>NUCLEOTIDE SEQUENCE [LARGE SCALE GENOMIC DNA]</scope>
    <source>
        <strain evidence="3">JCM 17804</strain>
    </source>
</reference>
<dbReference type="RefSeq" id="WP_345541642.1">
    <property type="nucleotide sequence ID" value="NZ_BAABGJ010000081.1"/>
</dbReference>
<keyword evidence="3" id="KW-1185">Reference proteome</keyword>
<organism evidence="2 3">
    <name type="scientific">Variovorax defluvii</name>
    <dbReference type="NCBI Taxonomy" id="913761"/>
    <lineage>
        <taxon>Bacteria</taxon>
        <taxon>Pseudomonadati</taxon>
        <taxon>Pseudomonadota</taxon>
        <taxon>Betaproteobacteria</taxon>
        <taxon>Burkholderiales</taxon>
        <taxon>Comamonadaceae</taxon>
        <taxon>Variovorax</taxon>
    </lineage>
</organism>
<evidence type="ECO:0000256" key="1">
    <source>
        <dbReference type="SAM" id="MobiDB-lite"/>
    </source>
</evidence>
<accession>A0ABP8IFE6</accession>
<dbReference type="EMBL" id="BAABGJ010000081">
    <property type="protein sequence ID" value="GAA4357714.1"/>
    <property type="molecule type" value="Genomic_DNA"/>
</dbReference>
<protein>
    <recommendedName>
        <fullName evidence="4">Anti-sigma factor NepR domain-containing protein</fullName>
    </recommendedName>
</protein>
<feature type="region of interest" description="Disordered" evidence="1">
    <location>
        <begin position="1"/>
        <end position="22"/>
    </location>
</feature>
<gene>
    <name evidence="2" type="ORF">GCM10023165_51970</name>
</gene>
<name>A0ABP8IFE6_9BURK</name>
<evidence type="ECO:0008006" key="4">
    <source>
        <dbReference type="Google" id="ProtNLM"/>
    </source>
</evidence>
<evidence type="ECO:0000313" key="3">
    <source>
        <dbReference type="Proteomes" id="UP001500975"/>
    </source>
</evidence>
<dbReference type="Proteomes" id="UP001500975">
    <property type="component" value="Unassembled WGS sequence"/>
</dbReference>
<proteinExistence type="predicted"/>